<proteinExistence type="predicted"/>
<evidence type="ECO:0000313" key="2">
    <source>
        <dbReference type="Proteomes" id="UP000178099"/>
    </source>
</evidence>
<evidence type="ECO:0000313" key="1">
    <source>
        <dbReference type="EMBL" id="OGZ11519.1"/>
    </source>
</evidence>
<name>A0A1G2DD03_9BACT</name>
<gene>
    <name evidence="1" type="ORF">A3D67_00560</name>
</gene>
<reference evidence="1 2" key="1">
    <citation type="journal article" date="2016" name="Nat. Commun.">
        <title>Thousands of microbial genomes shed light on interconnected biogeochemical processes in an aquifer system.</title>
        <authorList>
            <person name="Anantharaman K."/>
            <person name="Brown C.T."/>
            <person name="Hug L.A."/>
            <person name="Sharon I."/>
            <person name="Castelle C.J."/>
            <person name="Probst A.J."/>
            <person name="Thomas B.C."/>
            <person name="Singh A."/>
            <person name="Wilkins M.J."/>
            <person name="Karaoz U."/>
            <person name="Brodie E.L."/>
            <person name="Williams K.H."/>
            <person name="Hubbard S.S."/>
            <person name="Banfield J.F."/>
        </authorList>
    </citation>
    <scope>NUCLEOTIDE SEQUENCE [LARGE SCALE GENOMIC DNA]</scope>
</reference>
<accession>A0A1G2DD03</accession>
<dbReference type="EMBL" id="MHLN01000019">
    <property type="protein sequence ID" value="OGZ11519.1"/>
    <property type="molecule type" value="Genomic_DNA"/>
</dbReference>
<sequence length="73" mass="8041">MTKDIVTLKTKNACRNRHSLVEAASPEMVFFGSSPGFSEGTPKHLKSYCCMLPYIGYQIATEKSSKLGIIKSI</sequence>
<organism evidence="1 2">
    <name type="scientific">Candidatus Lloydbacteria bacterium RIFCSPHIGHO2_02_FULL_51_22</name>
    <dbReference type="NCBI Taxonomy" id="1798663"/>
    <lineage>
        <taxon>Bacteria</taxon>
        <taxon>Candidatus Lloydiibacteriota</taxon>
    </lineage>
</organism>
<dbReference type="Proteomes" id="UP000178099">
    <property type="component" value="Unassembled WGS sequence"/>
</dbReference>
<protein>
    <submittedName>
        <fullName evidence="1">Uncharacterized protein</fullName>
    </submittedName>
</protein>
<dbReference type="AlphaFoldDB" id="A0A1G2DD03"/>
<comment type="caution">
    <text evidence="1">The sequence shown here is derived from an EMBL/GenBank/DDBJ whole genome shotgun (WGS) entry which is preliminary data.</text>
</comment>